<dbReference type="GO" id="GO:0004519">
    <property type="term" value="F:endonuclease activity"/>
    <property type="evidence" value="ECO:0007669"/>
    <property type="project" value="UniProtKB-KW"/>
</dbReference>
<keyword evidence="3" id="KW-1185">Reference proteome</keyword>
<accession>A0A4V3D7S5</accession>
<dbReference type="Pfam" id="PF08722">
    <property type="entry name" value="Tn7_TnsA-like_N"/>
    <property type="match status" value="1"/>
</dbReference>
<feature type="domain" description="TnsA endonuclease N-terminal" evidence="1">
    <location>
        <begin position="47"/>
        <end position="129"/>
    </location>
</feature>
<sequence length="228" mass="26766">MSRAIKANHLTVTGVVQNPAFRVTKGVPFESSLERDLIIMAQWHHGVKRITAQPVTIEFKDKLGKDRVYTPDLLVEYCPQPDPSWPQAVLYEVKYRKDLWADWKRLRPKLSAARKWAHERGWHFKIMTEVEIRIPYLDNIMWLRGYRDNHLQSPAVAMIEQFLKVIEEADIETVIAACSRDEKTKAIVLGVLWTMLAQGYLGTDLLEPLRMDSTVWLRRPEYDRKWPR</sequence>
<reference evidence="2 3" key="1">
    <citation type="submission" date="2019-03" db="EMBL/GenBank/DDBJ databases">
        <title>Genomic Encyclopedia of Type Strains, Phase IV (KMG-IV): sequencing the most valuable type-strain genomes for metagenomic binning, comparative biology and taxonomic classification.</title>
        <authorList>
            <person name="Goeker M."/>
        </authorList>
    </citation>
    <scope>NUCLEOTIDE SEQUENCE [LARGE SCALE GENOMIC DNA]</scope>
    <source>
        <strain evidence="2 3">DSM 103792</strain>
    </source>
</reference>
<keyword evidence="2" id="KW-0378">Hydrolase</keyword>
<keyword evidence="2" id="KW-0540">Nuclease</keyword>
<dbReference type="GO" id="GO:0003676">
    <property type="term" value="F:nucleic acid binding"/>
    <property type="evidence" value="ECO:0007669"/>
    <property type="project" value="InterPro"/>
</dbReference>
<proteinExistence type="predicted"/>
<evidence type="ECO:0000313" key="3">
    <source>
        <dbReference type="Proteomes" id="UP000295375"/>
    </source>
</evidence>
<dbReference type="AlphaFoldDB" id="A0A4V3D7S5"/>
<keyword evidence="2" id="KW-0255">Endonuclease</keyword>
<evidence type="ECO:0000259" key="1">
    <source>
        <dbReference type="Pfam" id="PF08722"/>
    </source>
</evidence>
<gene>
    <name evidence="2" type="ORF">EV696_10511</name>
</gene>
<dbReference type="EMBL" id="SNYM01000005">
    <property type="protein sequence ID" value="TDQ49037.1"/>
    <property type="molecule type" value="Genomic_DNA"/>
</dbReference>
<organism evidence="2 3">
    <name type="scientific">Permianibacter aggregans</name>
    <dbReference type="NCBI Taxonomy" id="1510150"/>
    <lineage>
        <taxon>Bacteria</taxon>
        <taxon>Pseudomonadati</taxon>
        <taxon>Pseudomonadota</taxon>
        <taxon>Gammaproteobacteria</taxon>
        <taxon>Pseudomonadales</taxon>
        <taxon>Pseudomonadaceae</taxon>
        <taxon>Permianibacter</taxon>
    </lineage>
</organism>
<dbReference type="Proteomes" id="UP000295375">
    <property type="component" value="Unassembled WGS sequence"/>
</dbReference>
<name>A0A4V3D7S5_9GAMM</name>
<dbReference type="InterPro" id="IPR014833">
    <property type="entry name" value="TnsA_N"/>
</dbReference>
<dbReference type="InterPro" id="IPR011856">
    <property type="entry name" value="tRNA_endonuc-like_dom_sf"/>
</dbReference>
<evidence type="ECO:0000313" key="2">
    <source>
        <dbReference type="EMBL" id="TDQ49037.1"/>
    </source>
</evidence>
<dbReference type="RefSeq" id="WP_162848157.1">
    <property type="nucleotide sequence ID" value="NZ_CP037953.1"/>
</dbReference>
<protein>
    <submittedName>
        <fullName evidence="2">TnsA endonuclease-like protein</fullName>
    </submittedName>
</protein>
<dbReference type="Gene3D" id="3.40.1350.10">
    <property type="match status" value="1"/>
</dbReference>
<comment type="caution">
    <text evidence="2">The sequence shown here is derived from an EMBL/GenBank/DDBJ whole genome shotgun (WGS) entry which is preliminary data.</text>
</comment>